<evidence type="ECO:0000313" key="6">
    <source>
        <dbReference type="EMBL" id="KRL57052.1"/>
    </source>
</evidence>
<evidence type="ECO:0000256" key="3">
    <source>
        <dbReference type="ARBA" id="ARBA00022695"/>
    </source>
</evidence>
<dbReference type="GO" id="GO:0003899">
    <property type="term" value="F:DNA-directed RNA polymerase activity"/>
    <property type="evidence" value="ECO:0007669"/>
    <property type="project" value="UniProtKB-UniRule"/>
</dbReference>
<dbReference type="EMBL" id="AZFF01000001">
    <property type="protein sequence ID" value="KRL57052.1"/>
    <property type="molecule type" value="Genomic_DNA"/>
</dbReference>
<keyword evidence="7" id="KW-1185">Reference proteome</keyword>
<dbReference type="GO" id="GO:0003677">
    <property type="term" value="F:DNA binding"/>
    <property type="evidence" value="ECO:0007669"/>
    <property type="project" value="UniProtKB-UniRule"/>
</dbReference>
<accession>A0A0R1RK78</accession>
<gene>
    <name evidence="5" type="primary">rpoY</name>
    <name evidence="6" type="ORF">FD35_GL000058</name>
</gene>
<comment type="catalytic activity">
    <reaction evidence="5">
        <text>RNA(n) + a ribonucleoside 5'-triphosphate = RNA(n+1) + diphosphate</text>
        <dbReference type="Rhea" id="RHEA:21248"/>
        <dbReference type="Rhea" id="RHEA-COMP:14527"/>
        <dbReference type="Rhea" id="RHEA-COMP:17342"/>
        <dbReference type="ChEBI" id="CHEBI:33019"/>
        <dbReference type="ChEBI" id="CHEBI:61557"/>
        <dbReference type="ChEBI" id="CHEBI:140395"/>
        <dbReference type="EC" id="2.7.7.6"/>
    </reaction>
</comment>
<evidence type="ECO:0000256" key="1">
    <source>
        <dbReference type="ARBA" id="ARBA00022478"/>
    </source>
</evidence>
<dbReference type="Proteomes" id="UP000051999">
    <property type="component" value="Unassembled WGS sequence"/>
</dbReference>
<keyword evidence="1 5" id="KW-0240">DNA-directed RNA polymerase</keyword>
<name>A0A0R1RK78_9LACO</name>
<dbReference type="Pfam" id="PF07288">
    <property type="entry name" value="RpoY"/>
    <property type="match status" value="1"/>
</dbReference>
<protein>
    <recommendedName>
        <fullName evidence="5">DNA-directed RNA polymerase subunit epsilon</fullName>
        <shortName evidence="5">RNAP epsilon subunit</shortName>
        <ecNumber evidence="5">2.7.7.6</ecNumber>
    </recommendedName>
    <alternativeName>
        <fullName evidence="5">RNA polymerase epsilon subunit</fullName>
    </alternativeName>
    <alternativeName>
        <fullName evidence="5">Transcriptase subunit epsilon</fullName>
    </alternativeName>
</protein>
<dbReference type="OrthoDB" id="2147503at2"/>
<keyword evidence="2 5" id="KW-0808">Transferase</keyword>
<comment type="similarity">
    <text evidence="5">Belongs to the RNA polymerase subunit epsilon family.</text>
</comment>
<comment type="function">
    <text evidence="5">A non-essential component of RNA polymerase (RNAP).</text>
</comment>
<dbReference type="Gene3D" id="3.10.20.730">
    <property type="entry name" value="RNAP, epsilon subunit-like"/>
    <property type="match status" value="1"/>
</dbReference>
<sequence length="70" mass="8246">MIFKVYYQESKVRNPKREDTHSLYIEADNEAEAMSTVEANTEYNVEYLEPLEGNALEYEQKGANYKLTEF</sequence>
<dbReference type="InterPro" id="IPR009907">
    <property type="entry name" value="RpoY"/>
</dbReference>
<dbReference type="STRING" id="1114972.FD35_GL000058"/>
<organism evidence="6 7">
    <name type="scientific">Furfurilactobacillus rossiae DSM 15814</name>
    <dbReference type="NCBI Taxonomy" id="1114972"/>
    <lineage>
        <taxon>Bacteria</taxon>
        <taxon>Bacillati</taxon>
        <taxon>Bacillota</taxon>
        <taxon>Bacilli</taxon>
        <taxon>Lactobacillales</taxon>
        <taxon>Lactobacillaceae</taxon>
        <taxon>Furfurilactobacillus</taxon>
    </lineage>
</organism>
<dbReference type="EC" id="2.7.7.6" evidence="5"/>
<dbReference type="NCBIfam" id="NF010188">
    <property type="entry name" value="PRK13667.1"/>
    <property type="match status" value="1"/>
</dbReference>
<evidence type="ECO:0000256" key="4">
    <source>
        <dbReference type="ARBA" id="ARBA00023163"/>
    </source>
</evidence>
<dbReference type="AlphaFoldDB" id="A0A0R1RK78"/>
<evidence type="ECO:0000256" key="2">
    <source>
        <dbReference type="ARBA" id="ARBA00022679"/>
    </source>
</evidence>
<evidence type="ECO:0000313" key="7">
    <source>
        <dbReference type="Proteomes" id="UP000051999"/>
    </source>
</evidence>
<dbReference type="PATRIC" id="fig|1114972.6.peg.56"/>
<reference evidence="6 7" key="1">
    <citation type="journal article" date="2015" name="Genome Announc.">
        <title>Expanding the biotechnology potential of lactobacilli through comparative genomics of 213 strains and associated genera.</title>
        <authorList>
            <person name="Sun Z."/>
            <person name="Harris H.M."/>
            <person name="McCann A."/>
            <person name="Guo C."/>
            <person name="Argimon S."/>
            <person name="Zhang W."/>
            <person name="Yang X."/>
            <person name="Jeffery I.B."/>
            <person name="Cooney J.C."/>
            <person name="Kagawa T.F."/>
            <person name="Liu W."/>
            <person name="Song Y."/>
            <person name="Salvetti E."/>
            <person name="Wrobel A."/>
            <person name="Rasinkangas P."/>
            <person name="Parkhill J."/>
            <person name="Rea M.C."/>
            <person name="O'Sullivan O."/>
            <person name="Ritari J."/>
            <person name="Douillard F.P."/>
            <person name="Paul Ross R."/>
            <person name="Yang R."/>
            <person name="Briner A.E."/>
            <person name="Felis G.E."/>
            <person name="de Vos W.M."/>
            <person name="Barrangou R."/>
            <person name="Klaenhammer T.R."/>
            <person name="Caufield P.W."/>
            <person name="Cui Y."/>
            <person name="Zhang H."/>
            <person name="O'Toole P.W."/>
        </authorList>
    </citation>
    <scope>NUCLEOTIDE SEQUENCE [LARGE SCALE GENOMIC DNA]</scope>
    <source>
        <strain evidence="6 7">DSM 15814</strain>
    </source>
</reference>
<comment type="caution">
    <text evidence="6">The sequence shown here is derived from an EMBL/GenBank/DDBJ whole genome shotgun (WGS) entry which is preliminary data.</text>
</comment>
<dbReference type="RefSeq" id="WP_017262050.1">
    <property type="nucleotide sequence ID" value="NZ_AUAW01000001.1"/>
</dbReference>
<keyword evidence="3 5" id="KW-0548">Nucleotidyltransferase</keyword>
<dbReference type="HAMAP" id="MF_01553">
    <property type="entry name" value="RNApol_bact_RpoY"/>
    <property type="match status" value="1"/>
</dbReference>
<dbReference type="GO" id="GO:0000428">
    <property type="term" value="C:DNA-directed RNA polymerase complex"/>
    <property type="evidence" value="ECO:0007669"/>
    <property type="project" value="UniProtKB-KW"/>
</dbReference>
<evidence type="ECO:0000256" key="5">
    <source>
        <dbReference type="HAMAP-Rule" id="MF_01553"/>
    </source>
</evidence>
<comment type="subunit">
    <text evidence="5">RNAP is composed of a core of 2 alpha, a beta and a beta' subunit. The core is associated with a delta subunit, and at least one of epsilon or omega. When a sigma factor is associated with the core the holoenzyme is formed, which can initiate transcription.</text>
</comment>
<proteinExistence type="inferred from homology"/>
<keyword evidence="4 5" id="KW-0804">Transcription</keyword>
<dbReference type="GO" id="GO:0006351">
    <property type="term" value="P:DNA-templated transcription"/>
    <property type="evidence" value="ECO:0007669"/>
    <property type="project" value="UniProtKB-UniRule"/>
</dbReference>
<dbReference type="eggNOG" id="COG5503">
    <property type="taxonomic scope" value="Bacteria"/>
</dbReference>